<organism evidence="1 2">
    <name type="scientific">Bailinhaonella thermotolerans</name>
    <dbReference type="NCBI Taxonomy" id="1070861"/>
    <lineage>
        <taxon>Bacteria</taxon>
        <taxon>Bacillati</taxon>
        <taxon>Actinomycetota</taxon>
        <taxon>Actinomycetes</taxon>
        <taxon>Streptosporangiales</taxon>
        <taxon>Streptosporangiaceae</taxon>
        <taxon>Bailinhaonella</taxon>
    </lineage>
</organism>
<evidence type="ECO:0000313" key="1">
    <source>
        <dbReference type="EMBL" id="RJL24479.1"/>
    </source>
</evidence>
<dbReference type="AlphaFoldDB" id="A0A3A4A8Y8"/>
<protein>
    <recommendedName>
        <fullName evidence="3">GAF domain-containing protein</fullName>
    </recommendedName>
</protein>
<reference evidence="1 2" key="1">
    <citation type="submission" date="2018-09" db="EMBL/GenBank/DDBJ databases">
        <title>YIM 75507 draft genome.</title>
        <authorList>
            <person name="Tang S."/>
            <person name="Feng Y."/>
        </authorList>
    </citation>
    <scope>NUCLEOTIDE SEQUENCE [LARGE SCALE GENOMIC DNA]</scope>
    <source>
        <strain evidence="1 2">YIM 75507</strain>
    </source>
</reference>
<evidence type="ECO:0008006" key="3">
    <source>
        <dbReference type="Google" id="ProtNLM"/>
    </source>
</evidence>
<name>A0A3A4A8Y8_9ACTN</name>
<dbReference type="Proteomes" id="UP000265768">
    <property type="component" value="Unassembled WGS sequence"/>
</dbReference>
<accession>A0A3A4A8Y8</accession>
<dbReference type="SUPFAM" id="SSF55781">
    <property type="entry name" value="GAF domain-like"/>
    <property type="match status" value="1"/>
</dbReference>
<keyword evidence="2" id="KW-1185">Reference proteome</keyword>
<proteinExistence type="predicted"/>
<sequence length="181" mass="19495">MNVTPQISESTADEKLLLLHDLIDSFRAHDPGQLLDQIVTAAQQLTAARCAGVVETDAVDGEFRQVHVHTAGRSEPPGRAVVHGPPPDSLPEPFPEFLRLLTAAAEPVRLGGDFGFLGTCLPLNTHGRAFLWVAGRPFDDRDESLLVRFAIAAGRALDASSDFVAAARMLQAVHAFTAPRR</sequence>
<dbReference type="EMBL" id="QZEY01000015">
    <property type="protein sequence ID" value="RJL24479.1"/>
    <property type="molecule type" value="Genomic_DNA"/>
</dbReference>
<dbReference type="RefSeq" id="WP_119929855.1">
    <property type="nucleotide sequence ID" value="NZ_QZEY01000015.1"/>
</dbReference>
<evidence type="ECO:0000313" key="2">
    <source>
        <dbReference type="Proteomes" id="UP000265768"/>
    </source>
</evidence>
<gene>
    <name evidence="1" type="ORF">D5H75_29620</name>
</gene>
<dbReference type="OrthoDB" id="3532718at2"/>
<comment type="caution">
    <text evidence="1">The sequence shown here is derived from an EMBL/GenBank/DDBJ whole genome shotgun (WGS) entry which is preliminary data.</text>
</comment>